<keyword evidence="1" id="KW-1133">Transmembrane helix</keyword>
<reference evidence="2 3" key="2">
    <citation type="journal article" date="2011" name="J. Bacteriol.">
        <title>Complete genome sequence of the anaerobic, halophilic alkalithermophile Natranaerobius thermophilus JW/NM-WN-LF.</title>
        <authorList>
            <person name="Zhao B."/>
            <person name="Mesbah N.M."/>
            <person name="Dalin E."/>
            <person name="Goodwin L."/>
            <person name="Nolan M."/>
            <person name="Pitluck S."/>
            <person name="Chertkov O."/>
            <person name="Brettin T.S."/>
            <person name="Han J."/>
            <person name="Larimer F.W."/>
            <person name="Land M.L."/>
            <person name="Hauser L."/>
            <person name="Kyrpides N."/>
            <person name="Wiegel J."/>
        </authorList>
    </citation>
    <scope>NUCLEOTIDE SEQUENCE [LARGE SCALE GENOMIC DNA]</scope>
    <source>
        <strain evidence="3">ATCC BAA-1301 / DSM 18059 / JW/NM-WN-LF</strain>
    </source>
</reference>
<feature type="transmembrane region" description="Helical" evidence="1">
    <location>
        <begin position="6"/>
        <end position="25"/>
    </location>
</feature>
<dbReference type="eggNOG" id="ENOG502ZNU0">
    <property type="taxonomic scope" value="Bacteria"/>
</dbReference>
<feature type="transmembrane region" description="Helical" evidence="1">
    <location>
        <begin position="45"/>
        <end position="68"/>
    </location>
</feature>
<dbReference type="EMBL" id="CP001034">
    <property type="protein sequence ID" value="ACB84443.1"/>
    <property type="molecule type" value="Genomic_DNA"/>
</dbReference>
<dbReference type="AlphaFoldDB" id="B2A877"/>
<name>B2A877_NATTJ</name>
<reference evidence="2 3" key="1">
    <citation type="submission" date="2008-04" db="EMBL/GenBank/DDBJ databases">
        <title>Complete sequence of chromosome of Natranaerobius thermophilus JW/NM-WN-LF.</title>
        <authorList>
            <consortium name="US DOE Joint Genome Institute"/>
            <person name="Copeland A."/>
            <person name="Lucas S."/>
            <person name="Lapidus A."/>
            <person name="Glavina del Rio T."/>
            <person name="Dalin E."/>
            <person name="Tice H."/>
            <person name="Bruce D."/>
            <person name="Goodwin L."/>
            <person name="Pitluck S."/>
            <person name="Chertkov O."/>
            <person name="Brettin T."/>
            <person name="Detter J.C."/>
            <person name="Han C."/>
            <person name="Kuske C.R."/>
            <person name="Schmutz J."/>
            <person name="Larimer F."/>
            <person name="Land M."/>
            <person name="Hauser L."/>
            <person name="Kyrpides N."/>
            <person name="Lykidis A."/>
            <person name="Mesbah N.M."/>
            <person name="Wiegel J."/>
        </authorList>
    </citation>
    <scope>NUCLEOTIDE SEQUENCE [LARGE SCALE GENOMIC DNA]</scope>
    <source>
        <strain evidence="3">ATCC BAA-1301 / DSM 18059 / JW/NM-WN-LF</strain>
    </source>
</reference>
<keyword evidence="1" id="KW-0812">Transmembrane</keyword>
<dbReference type="STRING" id="457570.Nther_0858"/>
<accession>B2A877</accession>
<organism evidence="2 3">
    <name type="scientific">Natranaerobius thermophilus (strain ATCC BAA-1301 / DSM 18059 / JW/NM-WN-LF)</name>
    <dbReference type="NCBI Taxonomy" id="457570"/>
    <lineage>
        <taxon>Bacteria</taxon>
        <taxon>Bacillati</taxon>
        <taxon>Bacillota</taxon>
        <taxon>Clostridia</taxon>
        <taxon>Natranaerobiales</taxon>
        <taxon>Natranaerobiaceae</taxon>
        <taxon>Natranaerobius</taxon>
    </lineage>
</organism>
<dbReference type="HOGENOM" id="CLU_1150894_0_0_9"/>
<keyword evidence="1" id="KW-0472">Membrane</keyword>
<protein>
    <submittedName>
        <fullName evidence="2">Uncharacterized protein</fullName>
    </submittedName>
</protein>
<dbReference type="OrthoDB" id="1910002at2"/>
<keyword evidence="3" id="KW-1185">Reference proteome</keyword>
<dbReference type="KEGG" id="nth:Nther_0858"/>
<proteinExistence type="predicted"/>
<sequence>MDGGFYVYYIIPAFGLISLIITITIRGVKKAFREYDILVKSRLNFELYLCLLIFVLVPILLPLFMSFYSSFTDIYPLLVPQYFNHWYELLWLDNIYEIRDYFMEQEMFDKEWLVGNYAVKLRNLLTGLNILTPLLSEFYRGLQRVEIGENAIYCGQRTIYWNNVIDYDLREPIIFNKNHYKIKLEYEPTSKINHFLNIASNHIKFSLAKKDYYKFDELISRKTE</sequence>
<dbReference type="Proteomes" id="UP000001683">
    <property type="component" value="Chromosome"/>
</dbReference>
<evidence type="ECO:0000256" key="1">
    <source>
        <dbReference type="SAM" id="Phobius"/>
    </source>
</evidence>
<dbReference type="RefSeq" id="WP_012447321.1">
    <property type="nucleotide sequence ID" value="NC_010718.1"/>
</dbReference>
<dbReference type="InParanoid" id="B2A877"/>
<evidence type="ECO:0000313" key="3">
    <source>
        <dbReference type="Proteomes" id="UP000001683"/>
    </source>
</evidence>
<evidence type="ECO:0000313" key="2">
    <source>
        <dbReference type="EMBL" id="ACB84443.1"/>
    </source>
</evidence>
<gene>
    <name evidence="2" type="ordered locus">Nther_0858</name>
</gene>